<organism evidence="1 2">
    <name type="scientific">Campylobacter iguaniorum</name>
    <dbReference type="NCBI Taxonomy" id="1244531"/>
    <lineage>
        <taxon>Bacteria</taxon>
        <taxon>Pseudomonadati</taxon>
        <taxon>Campylobacterota</taxon>
        <taxon>Epsilonproteobacteria</taxon>
        <taxon>Campylobacterales</taxon>
        <taxon>Campylobacteraceae</taxon>
        <taxon>Campylobacter</taxon>
    </lineage>
</organism>
<dbReference type="Proteomes" id="UP000028486">
    <property type="component" value="Chromosome"/>
</dbReference>
<dbReference type="eggNOG" id="COG1598">
    <property type="taxonomic scope" value="Bacteria"/>
</dbReference>
<dbReference type="STRING" id="1244531.CIG2463D_0820"/>
<dbReference type="InterPro" id="IPR035069">
    <property type="entry name" value="TTHA1013/TTHA0281-like"/>
</dbReference>
<reference evidence="2" key="1">
    <citation type="journal article" date="2014" name="Genome Announc.">
        <title>Complete Genome Sequence of Campylobacter iguaniorum Strain 1485ET, Isolated from a Bearded Dragon (Pogona vitticeps).</title>
        <authorList>
            <person name="Gilbert M.J."/>
            <person name="Miller W.G."/>
            <person name="Yee E."/>
            <person name="Kik M."/>
            <person name="Wagenaar J.A."/>
            <person name="Duim B."/>
        </authorList>
    </citation>
    <scope>NUCLEOTIDE SEQUENCE [LARGE SCALE GENOMIC DNA]</scope>
    <source>
        <strain evidence="2">1485E</strain>
    </source>
</reference>
<dbReference type="CDD" id="cd22231">
    <property type="entry name" value="RHH_NikR_HicB-like"/>
    <property type="match status" value="1"/>
</dbReference>
<dbReference type="RefSeq" id="WP_038454031.1">
    <property type="nucleotide sequence ID" value="NZ_CP009043.1"/>
</dbReference>
<dbReference type="HOGENOM" id="CLU_125405_2_0_7"/>
<accession>A0A076FB00</accession>
<evidence type="ECO:0000313" key="1">
    <source>
        <dbReference type="EMBL" id="AII14662.1"/>
    </source>
</evidence>
<keyword evidence="2" id="KW-1185">Reference proteome</keyword>
<sequence length="118" mass="13270">MQDLEYYLNLPYKIEITKISDSEGGGYCATMPDFKGVALFYGDGETKKKALDKLDLAFRLMLETLIKDKSYIPLPASSDTKVRINITLPKSLIESIDKITKNRSQFLAESANLRLSSL</sequence>
<evidence type="ECO:0000313" key="2">
    <source>
        <dbReference type="Proteomes" id="UP000028486"/>
    </source>
</evidence>
<evidence type="ECO:0008006" key="3">
    <source>
        <dbReference type="Google" id="ProtNLM"/>
    </source>
</evidence>
<dbReference type="AlphaFoldDB" id="A0A076FB00"/>
<dbReference type="SUPFAM" id="SSF143100">
    <property type="entry name" value="TTHA1013/TTHA0281-like"/>
    <property type="match status" value="1"/>
</dbReference>
<dbReference type="Gene3D" id="3.30.160.250">
    <property type="match status" value="1"/>
</dbReference>
<name>A0A076FB00_9BACT</name>
<protein>
    <recommendedName>
        <fullName evidence="3">Toxin-antitoxin system, antitoxin component, HicB family</fullName>
    </recommendedName>
</protein>
<dbReference type="OrthoDB" id="5419659at2"/>
<dbReference type="EMBL" id="CP009043">
    <property type="protein sequence ID" value="AII14662.1"/>
    <property type="molecule type" value="Genomic_DNA"/>
</dbReference>
<proteinExistence type="predicted"/>
<dbReference type="KEGG" id="caj:CIG1485E_0821"/>
<gene>
    <name evidence="1" type="ORF">CIG1485E_0821</name>
</gene>